<evidence type="ECO:0000313" key="4">
    <source>
        <dbReference type="Proteomes" id="UP000192758"/>
    </source>
</evidence>
<keyword evidence="1" id="KW-0813">Transport</keyword>
<accession>A0A1W0E7J8</accession>
<name>A0A1W0E7J8_9MICR</name>
<dbReference type="EMBL" id="MNPJ01000014">
    <property type="protein sequence ID" value="OQS55139.1"/>
    <property type="molecule type" value="Genomic_DNA"/>
</dbReference>
<evidence type="ECO:0000256" key="1">
    <source>
        <dbReference type="ARBA" id="ARBA00022448"/>
    </source>
</evidence>
<keyword evidence="4" id="KW-1185">Reference proteome</keyword>
<sequence>MHKQIDVYEFINKAYGESSLYELSEALSILSKSISKKSYENKELISSHFSKFVECRSVLENIFEDIKSKGLNQNITSDLEKTIKILNKKYNSLFSILTDDIEQDSSNNRRVHYENEFVEIFTLKANLSKNVNNFENFVNLYKRALKIYQPYKKSEFLTSKMNDVKPEIKMFLDNVYGYISSEALNFNECCYYFDLYFEITQDKTDRKIMNTLLVTFKESTYVFDDVENFDEYIEYLEASICRFISYVDDDIKKSGINHYFKCIYQIVKNARTAKIAFKKSKMLGQRVNFSSTIYQYFMQKMAESKNDVFFKLLKQVDEDEDPEENEKQDIFYFESKLSSASTKINIDFKKSSKIFYDFNEILLENERIHIQEILIDHIKATIEEYKFEPFDFFQIKITDIRKCLGSRSSIKNKQLDKFIMEKKERYILKLSEEFEEMIEKKIIQCKDENKIEDSIIEIFMHILYLKENTSEECIKNILFESKEAIIKNKVIFWFLHKFVNMSEPNLTGKENALVEKISPQFNFLKA</sequence>
<evidence type="ECO:0000259" key="2">
    <source>
        <dbReference type="Pfam" id="PF15469"/>
    </source>
</evidence>
<evidence type="ECO:0000313" key="3">
    <source>
        <dbReference type="EMBL" id="OQS55139.1"/>
    </source>
</evidence>
<gene>
    <name evidence="3" type="ORF">EHP00_271</name>
</gene>
<dbReference type="Pfam" id="PF15469">
    <property type="entry name" value="Sec5"/>
    <property type="match status" value="1"/>
</dbReference>
<dbReference type="Proteomes" id="UP000192758">
    <property type="component" value="Unassembled WGS sequence"/>
</dbReference>
<protein>
    <recommendedName>
        <fullName evidence="2">Exocyst complex component EXOC2/Sec5 N-terminal domain-containing protein</fullName>
    </recommendedName>
</protein>
<feature type="domain" description="Exocyst complex component EXOC2/Sec5 N-terminal" evidence="2">
    <location>
        <begin position="6"/>
        <end position="160"/>
    </location>
</feature>
<dbReference type="InterPro" id="IPR039481">
    <property type="entry name" value="EXOC2/Sec5_N_dom"/>
</dbReference>
<organism evidence="3 4">
    <name type="scientific">Ecytonucleospora hepatopenaei</name>
    <dbReference type="NCBI Taxonomy" id="646526"/>
    <lineage>
        <taxon>Eukaryota</taxon>
        <taxon>Fungi</taxon>
        <taxon>Fungi incertae sedis</taxon>
        <taxon>Microsporidia</taxon>
        <taxon>Enterocytozoonidae</taxon>
        <taxon>Ecytonucleospora</taxon>
    </lineage>
</organism>
<dbReference type="AlphaFoldDB" id="A0A1W0E7J8"/>
<comment type="caution">
    <text evidence="3">The sequence shown here is derived from an EMBL/GenBank/DDBJ whole genome shotgun (WGS) entry which is preliminary data.</text>
</comment>
<dbReference type="OrthoDB" id="26242at2759"/>
<dbReference type="VEuPathDB" id="MicrosporidiaDB:EHP00_271"/>
<reference evidence="3 4" key="1">
    <citation type="journal article" date="2017" name="Environ. Microbiol.">
        <title>Decay of the glycolytic pathway and adaptation to intranuclear parasitism within Enterocytozoonidae microsporidia.</title>
        <authorList>
            <person name="Wiredu Boakye D."/>
            <person name="Jaroenlak P."/>
            <person name="Prachumwat A."/>
            <person name="Williams T.A."/>
            <person name="Bateman K.S."/>
            <person name="Itsathitphaisarn O."/>
            <person name="Sritunyalucksana K."/>
            <person name="Paszkiewicz K.H."/>
            <person name="Moore K.A."/>
            <person name="Stentiford G.D."/>
            <person name="Williams B.A."/>
        </authorList>
    </citation>
    <scope>NUCLEOTIDE SEQUENCE [LARGE SCALE GENOMIC DNA]</scope>
    <source>
        <strain evidence="3 4">TH1</strain>
    </source>
</reference>
<proteinExistence type="predicted"/>